<name>A0ABT0JWI0_9ACTN</name>
<dbReference type="Pfam" id="PF12724">
    <property type="entry name" value="Flavodoxin_5"/>
    <property type="match status" value="1"/>
</dbReference>
<feature type="domain" description="Flavodoxin" evidence="1">
    <location>
        <begin position="4"/>
        <end position="85"/>
    </location>
</feature>
<evidence type="ECO:0000259" key="1">
    <source>
        <dbReference type="Pfam" id="PF12724"/>
    </source>
</evidence>
<sequence>MRALVVYGMRCGGADELARTIGTALAGHGVAAELRPARRVIEFEGYDAVVAAGAVRAGRWSGDVRRMIRNRRDALAELPVWLVAAEASSAAGGVGGFAPTSQLATLASLIGARGALTVGRQLSVEALLGLVEAVTALGAVAPARLLHPVPAWGPGARGRRGNVAGARSHLRLVVADGLSPHLAAPRDPSPDGPDMITWTSTIQDL</sequence>
<comment type="caution">
    <text evidence="2">The sequence shown here is derived from an EMBL/GenBank/DDBJ whole genome shotgun (WGS) entry which is preliminary data.</text>
</comment>
<dbReference type="InterPro" id="IPR026816">
    <property type="entry name" value="Flavodoxin_dom"/>
</dbReference>
<protein>
    <submittedName>
        <fullName evidence="2">Flavodoxin domain-containing protein</fullName>
    </submittedName>
</protein>
<evidence type="ECO:0000313" key="2">
    <source>
        <dbReference type="EMBL" id="MCK9875902.1"/>
    </source>
</evidence>
<dbReference type="SUPFAM" id="SSF52218">
    <property type="entry name" value="Flavoproteins"/>
    <property type="match status" value="1"/>
</dbReference>
<reference evidence="2 3" key="1">
    <citation type="submission" date="2022-04" db="EMBL/GenBank/DDBJ databases">
        <title>Genome diversity in the genus Frankia.</title>
        <authorList>
            <person name="Carlos-Shanley C."/>
            <person name="Hahn D."/>
        </authorList>
    </citation>
    <scope>NUCLEOTIDE SEQUENCE [LARGE SCALE GENOMIC DNA]</scope>
    <source>
        <strain evidence="2 3">Ag45/Mut15</strain>
    </source>
</reference>
<dbReference type="Proteomes" id="UP001201873">
    <property type="component" value="Unassembled WGS sequence"/>
</dbReference>
<dbReference type="EMBL" id="JALKFT010000007">
    <property type="protein sequence ID" value="MCK9875902.1"/>
    <property type="molecule type" value="Genomic_DNA"/>
</dbReference>
<dbReference type="InterPro" id="IPR029039">
    <property type="entry name" value="Flavoprotein-like_sf"/>
</dbReference>
<proteinExistence type="predicted"/>
<keyword evidence="3" id="KW-1185">Reference proteome</keyword>
<accession>A0ABT0JWI0</accession>
<evidence type="ECO:0000313" key="3">
    <source>
        <dbReference type="Proteomes" id="UP001201873"/>
    </source>
</evidence>
<dbReference type="RefSeq" id="WP_248824289.1">
    <property type="nucleotide sequence ID" value="NZ_JALKFT010000007.1"/>
</dbReference>
<gene>
    <name evidence="2" type="ORF">MXD59_08965</name>
</gene>
<organism evidence="2 3">
    <name type="scientific">Frankia umida</name>
    <dbReference type="NCBI Taxonomy" id="573489"/>
    <lineage>
        <taxon>Bacteria</taxon>
        <taxon>Bacillati</taxon>
        <taxon>Actinomycetota</taxon>
        <taxon>Actinomycetes</taxon>
        <taxon>Frankiales</taxon>
        <taxon>Frankiaceae</taxon>
        <taxon>Frankia</taxon>
    </lineage>
</organism>